<keyword evidence="12 17" id="KW-0411">Iron-sulfur</keyword>
<keyword evidence="7 17" id="KW-0819">tRNA processing</keyword>
<feature type="binding site" evidence="17">
    <location>
        <position position="118"/>
    </location>
    <ligand>
        <name>[4Fe-4S] cluster</name>
        <dbReference type="ChEBI" id="CHEBI:49883"/>
    </ligand>
</feature>
<keyword evidence="9 17" id="KW-0671">Queuosine biosynthesis</keyword>
<evidence type="ECO:0000256" key="1">
    <source>
        <dbReference type="ARBA" id="ARBA00002268"/>
    </source>
</evidence>
<evidence type="ECO:0000256" key="17">
    <source>
        <dbReference type="HAMAP-Rule" id="MF_02089"/>
    </source>
</evidence>
<name>A0A9D5R8U8_9FIRM</name>
<evidence type="ECO:0000256" key="4">
    <source>
        <dbReference type="ARBA" id="ARBA00012622"/>
    </source>
</evidence>
<sequence>MAQPNINYQKELETILANITAKKQTPSLLLHSCCAPCSSYVLEYLTQYFTITVLYYNPNIAPIEEYEHRKAEQIRLIKEESWKNPVTIRDTDWDHPAFASIAKGMEELPEGGARCLKCYELRLRAAARAAKEGNYDYFTSTLSISPLKNAQALNKIGFRLSEEYHTAYLPADFKKRGGYQRSIELSRQYNLYRQDYCGCIYSKRDRILQKREQQASLS</sequence>
<evidence type="ECO:0000256" key="6">
    <source>
        <dbReference type="ARBA" id="ARBA00022485"/>
    </source>
</evidence>
<evidence type="ECO:0000256" key="12">
    <source>
        <dbReference type="ARBA" id="ARBA00023014"/>
    </source>
</evidence>
<dbReference type="Proteomes" id="UP000806542">
    <property type="component" value="Unassembled WGS sequence"/>
</dbReference>
<evidence type="ECO:0000256" key="15">
    <source>
        <dbReference type="ARBA" id="ARBA00031446"/>
    </source>
</evidence>
<evidence type="ECO:0000256" key="16">
    <source>
        <dbReference type="ARBA" id="ARBA00047415"/>
    </source>
</evidence>
<dbReference type="GO" id="GO:0046872">
    <property type="term" value="F:metal ion binding"/>
    <property type="evidence" value="ECO:0007669"/>
    <property type="project" value="UniProtKB-KW"/>
</dbReference>
<dbReference type="GO" id="GO:0051539">
    <property type="term" value="F:4 iron, 4 sulfur cluster binding"/>
    <property type="evidence" value="ECO:0007669"/>
    <property type="project" value="UniProtKB-UniRule"/>
</dbReference>
<dbReference type="PANTHER" id="PTHR36701:SF1">
    <property type="entry name" value="EPOXYQUEUOSINE REDUCTASE QUEH"/>
    <property type="match status" value="1"/>
</dbReference>
<reference evidence="18" key="1">
    <citation type="submission" date="2020-10" db="EMBL/GenBank/DDBJ databases">
        <title>ChiBAC.</title>
        <authorList>
            <person name="Zenner C."/>
            <person name="Hitch T.C.A."/>
            <person name="Clavel T."/>
        </authorList>
    </citation>
    <scope>NUCLEOTIDE SEQUENCE</scope>
    <source>
        <strain evidence="18">DSM 107454</strain>
    </source>
</reference>
<organism evidence="18 19">
    <name type="scientific">Ructibacterium gallinarum</name>
    <dbReference type="NCBI Taxonomy" id="2779355"/>
    <lineage>
        <taxon>Bacteria</taxon>
        <taxon>Bacillati</taxon>
        <taxon>Bacillota</taxon>
        <taxon>Clostridia</taxon>
        <taxon>Eubacteriales</taxon>
        <taxon>Oscillospiraceae</taxon>
        <taxon>Ructibacterium</taxon>
    </lineage>
</organism>
<feature type="binding site" evidence="17">
    <location>
        <position position="115"/>
    </location>
    <ligand>
        <name>[4Fe-4S] cluster</name>
        <dbReference type="ChEBI" id="CHEBI:49883"/>
    </ligand>
</feature>
<keyword evidence="10 17" id="KW-0560">Oxidoreductase</keyword>
<keyword evidence="14 17" id="KW-0676">Redox-active center</keyword>
<dbReference type="EMBL" id="JADCKB010000007">
    <property type="protein sequence ID" value="MBE5039789.1"/>
    <property type="molecule type" value="Genomic_DNA"/>
</dbReference>
<feature type="binding site" evidence="17">
    <location>
        <position position="34"/>
    </location>
    <ligand>
        <name>[4Fe-4S] cluster</name>
        <dbReference type="ChEBI" id="CHEBI:49883"/>
    </ligand>
</feature>
<dbReference type="RefSeq" id="WP_226392352.1">
    <property type="nucleotide sequence ID" value="NZ_JADCKB010000007.1"/>
</dbReference>
<keyword evidence="13 17" id="KW-1015">Disulfide bond</keyword>
<evidence type="ECO:0000256" key="14">
    <source>
        <dbReference type="ARBA" id="ARBA00023284"/>
    </source>
</evidence>
<dbReference type="AlphaFoldDB" id="A0A9D5R8U8"/>
<evidence type="ECO:0000313" key="19">
    <source>
        <dbReference type="Proteomes" id="UP000806542"/>
    </source>
</evidence>
<comment type="function">
    <text evidence="1 17">Catalyzes the conversion of epoxyqueuosine (oQ) to queuosine (Q), which is a hypermodified base found in the wobble positions of tRNA(Asp), tRNA(Asn), tRNA(His) and tRNA(Tyr).</text>
</comment>
<dbReference type="HAMAP" id="MF_02089">
    <property type="entry name" value="QueH"/>
    <property type="match status" value="1"/>
</dbReference>
<accession>A0A9D5R8U8</accession>
<comment type="similarity">
    <text evidence="3 17">Belongs to the QueH family.</text>
</comment>
<evidence type="ECO:0000256" key="8">
    <source>
        <dbReference type="ARBA" id="ARBA00022723"/>
    </source>
</evidence>
<dbReference type="Pfam" id="PF02677">
    <property type="entry name" value="QueH"/>
    <property type="match status" value="1"/>
</dbReference>
<keyword evidence="19" id="KW-1185">Reference proteome</keyword>
<keyword evidence="8 17" id="KW-0479">Metal-binding</keyword>
<dbReference type="InterPro" id="IPR003828">
    <property type="entry name" value="QueH"/>
</dbReference>
<evidence type="ECO:0000256" key="9">
    <source>
        <dbReference type="ARBA" id="ARBA00022785"/>
    </source>
</evidence>
<evidence type="ECO:0000256" key="11">
    <source>
        <dbReference type="ARBA" id="ARBA00023004"/>
    </source>
</evidence>
<comment type="pathway">
    <text evidence="2 17">tRNA modification; tRNA-queuosine biosynthesis.</text>
</comment>
<dbReference type="GO" id="GO:0008616">
    <property type="term" value="P:tRNA queuosine(34) biosynthetic process"/>
    <property type="evidence" value="ECO:0007669"/>
    <property type="project" value="UniProtKB-UniRule"/>
</dbReference>
<keyword evidence="11 17" id="KW-0408">Iron</keyword>
<comment type="caution">
    <text evidence="18">The sequence shown here is derived from an EMBL/GenBank/DDBJ whole genome shotgun (WGS) entry which is preliminary data.</text>
</comment>
<feature type="binding site" evidence="17">
    <location>
        <position position="33"/>
    </location>
    <ligand>
        <name>[4Fe-4S] cluster</name>
        <dbReference type="ChEBI" id="CHEBI:49883"/>
    </ligand>
</feature>
<protein>
    <recommendedName>
        <fullName evidence="5 17">Epoxyqueuosine reductase QueH</fullName>
        <ecNumber evidence="4 17">1.17.99.6</ecNumber>
    </recommendedName>
    <alternativeName>
        <fullName evidence="15 17">Queuosine biosynthesis protein QueH</fullName>
    </alternativeName>
</protein>
<dbReference type="GO" id="GO:0052693">
    <property type="term" value="F:epoxyqueuosine reductase activity"/>
    <property type="evidence" value="ECO:0007669"/>
    <property type="project" value="UniProtKB-UniRule"/>
</dbReference>
<evidence type="ECO:0000256" key="3">
    <source>
        <dbReference type="ARBA" id="ARBA00008207"/>
    </source>
</evidence>
<proteinExistence type="inferred from homology"/>
<dbReference type="PANTHER" id="PTHR36701">
    <property type="entry name" value="EPOXYQUEUOSINE REDUCTASE QUEH"/>
    <property type="match status" value="1"/>
</dbReference>
<gene>
    <name evidence="17" type="primary">queH</name>
    <name evidence="18" type="ORF">INF28_04845</name>
</gene>
<comment type="catalytic activity">
    <reaction evidence="16 17">
        <text>epoxyqueuosine(34) in tRNA + AH2 = queuosine(34) in tRNA + A + H2O</text>
        <dbReference type="Rhea" id="RHEA:32159"/>
        <dbReference type="Rhea" id="RHEA-COMP:18571"/>
        <dbReference type="Rhea" id="RHEA-COMP:18582"/>
        <dbReference type="ChEBI" id="CHEBI:13193"/>
        <dbReference type="ChEBI" id="CHEBI:15377"/>
        <dbReference type="ChEBI" id="CHEBI:17499"/>
        <dbReference type="ChEBI" id="CHEBI:194431"/>
        <dbReference type="ChEBI" id="CHEBI:194443"/>
        <dbReference type="EC" id="1.17.99.6"/>
    </reaction>
</comment>
<evidence type="ECO:0000256" key="7">
    <source>
        <dbReference type="ARBA" id="ARBA00022694"/>
    </source>
</evidence>
<evidence type="ECO:0000313" key="18">
    <source>
        <dbReference type="EMBL" id="MBE5039789.1"/>
    </source>
</evidence>
<evidence type="ECO:0000256" key="13">
    <source>
        <dbReference type="ARBA" id="ARBA00023157"/>
    </source>
</evidence>
<feature type="disulfide bond" description="Redox-active" evidence="17">
    <location>
        <begin position="197"/>
        <end position="199"/>
    </location>
</feature>
<dbReference type="EC" id="1.17.99.6" evidence="4 17"/>
<keyword evidence="6 17" id="KW-0004">4Fe-4S</keyword>
<evidence type="ECO:0000256" key="10">
    <source>
        <dbReference type="ARBA" id="ARBA00023002"/>
    </source>
</evidence>
<evidence type="ECO:0000256" key="5">
    <source>
        <dbReference type="ARBA" id="ARBA00016895"/>
    </source>
</evidence>
<evidence type="ECO:0000256" key="2">
    <source>
        <dbReference type="ARBA" id="ARBA00004691"/>
    </source>
</evidence>